<comment type="subcellular location">
    <subcellularLocation>
        <location evidence="1 8">Cell membrane</location>
        <topology evidence="1 8">Multi-pass membrane protein</topology>
    </subcellularLocation>
</comment>
<evidence type="ECO:0000256" key="4">
    <source>
        <dbReference type="ARBA" id="ARBA00022692"/>
    </source>
</evidence>
<dbReference type="STRING" id="1945521.A1232T_00896"/>
<evidence type="ECO:0000256" key="1">
    <source>
        <dbReference type="ARBA" id="ARBA00004651"/>
    </source>
</evidence>
<dbReference type="RefSeq" id="WP_077450709.1">
    <property type="nucleotide sequence ID" value="NZ_FUGE01000104.1"/>
</dbReference>
<evidence type="ECO:0000256" key="7">
    <source>
        <dbReference type="ARBA" id="ARBA00038032"/>
    </source>
</evidence>
<gene>
    <name evidence="10" type="primary">emrE</name>
    <name evidence="10" type="ORF">A1232T_00896</name>
</gene>
<keyword evidence="5 9" id="KW-1133">Transmembrane helix</keyword>
<evidence type="ECO:0000256" key="5">
    <source>
        <dbReference type="ARBA" id="ARBA00022989"/>
    </source>
</evidence>
<evidence type="ECO:0000256" key="6">
    <source>
        <dbReference type="ARBA" id="ARBA00023136"/>
    </source>
</evidence>
<dbReference type="AlphaFoldDB" id="A0A1R4GPP5"/>
<dbReference type="PANTHER" id="PTHR30561:SF1">
    <property type="entry name" value="MULTIDRUG TRANSPORTER EMRE"/>
    <property type="match status" value="1"/>
</dbReference>
<organism evidence="10 11">
    <name type="scientific">Psychrobacter piechaudii</name>
    <dbReference type="NCBI Taxonomy" id="1945521"/>
    <lineage>
        <taxon>Bacteria</taxon>
        <taxon>Pseudomonadati</taxon>
        <taxon>Pseudomonadota</taxon>
        <taxon>Gammaproteobacteria</taxon>
        <taxon>Moraxellales</taxon>
        <taxon>Moraxellaceae</taxon>
        <taxon>Psychrobacter</taxon>
    </lineage>
</organism>
<comment type="similarity">
    <text evidence="7 8">Belongs to the drug/metabolite transporter (DMT) superfamily. Small multidrug resistance (SMR) (TC 2.A.7.1) family.</text>
</comment>
<dbReference type="EMBL" id="FUGE01000104">
    <property type="protein sequence ID" value="SJM70094.1"/>
    <property type="molecule type" value="Genomic_DNA"/>
</dbReference>
<dbReference type="GO" id="GO:1990961">
    <property type="term" value="P:xenobiotic detoxification by transmembrane export across the plasma membrane"/>
    <property type="evidence" value="ECO:0007669"/>
    <property type="project" value="UniProtKB-ARBA"/>
</dbReference>
<evidence type="ECO:0000313" key="11">
    <source>
        <dbReference type="Proteomes" id="UP000188357"/>
    </source>
</evidence>
<feature type="transmembrane region" description="Helical" evidence="9">
    <location>
        <begin position="64"/>
        <end position="83"/>
    </location>
</feature>
<dbReference type="OrthoDB" id="9808638at2"/>
<dbReference type="InterPro" id="IPR000390">
    <property type="entry name" value="Small_drug/metabolite_transptr"/>
</dbReference>
<evidence type="ECO:0000256" key="3">
    <source>
        <dbReference type="ARBA" id="ARBA00022475"/>
    </source>
</evidence>
<keyword evidence="6 9" id="KW-0472">Membrane</keyword>
<dbReference type="Pfam" id="PF00893">
    <property type="entry name" value="Multi_Drug_Res"/>
    <property type="match status" value="1"/>
</dbReference>
<proteinExistence type="inferred from homology"/>
<feature type="transmembrane region" description="Helical" evidence="9">
    <location>
        <begin position="33"/>
        <end position="52"/>
    </location>
</feature>
<evidence type="ECO:0000256" key="2">
    <source>
        <dbReference type="ARBA" id="ARBA00022448"/>
    </source>
</evidence>
<dbReference type="GO" id="GO:0015199">
    <property type="term" value="F:amino-acid betaine transmembrane transporter activity"/>
    <property type="evidence" value="ECO:0007669"/>
    <property type="project" value="TreeGrafter"/>
</dbReference>
<dbReference type="PANTHER" id="PTHR30561">
    <property type="entry name" value="SMR FAMILY PROTON-DEPENDENT DRUG EFFLUX TRANSPORTER SUGE"/>
    <property type="match status" value="1"/>
</dbReference>
<sequence>MSPTLIAYSFLAGAILFEVIGTTFLVKSEEFTKVGPTLATVVLYAFSFYFLTKSLRGIPLGIAYAMWGGVGIVLTALIGLLVFKQSIDMPAVIGIGLIVTGVVVLNLFSSSVG</sequence>
<dbReference type="InterPro" id="IPR037185">
    <property type="entry name" value="EmrE-like"/>
</dbReference>
<dbReference type="GO" id="GO:0031460">
    <property type="term" value="P:glycine betaine transport"/>
    <property type="evidence" value="ECO:0007669"/>
    <property type="project" value="TreeGrafter"/>
</dbReference>
<dbReference type="GO" id="GO:0015297">
    <property type="term" value="F:antiporter activity"/>
    <property type="evidence" value="ECO:0007669"/>
    <property type="project" value="TreeGrafter"/>
</dbReference>
<dbReference type="Proteomes" id="UP000188357">
    <property type="component" value="Unassembled WGS sequence"/>
</dbReference>
<dbReference type="InterPro" id="IPR045324">
    <property type="entry name" value="Small_multidrug_res"/>
</dbReference>
<dbReference type="Gene3D" id="1.10.3730.20">
    <property type="match status" value="1"/>
</dbReference>
<evidence type="ECO:0000313" key="10">
    <source>
        <dbReference type="EMBL" id="SJM70094.1"/>
    </source>
</evidence>
<accession>A0A1R4GPP5</accession>
<keyword evidence="2" id="KW-0813">Transport</keyword>
<feature type="transmembrane region" description="Helical" evidence="9">
    <location>
        <begin position="90"/>
        <end position="108"/>
    </location>
</feature>
<keyword evidence="11" id="KW-1185">Reference proteome</keyword>
<keyword evidence="4 8" id="KW-0812">Transmembrane</keyword>
<name>A0A1R4GPP5_9GAMM</name>
<dbReference type="GO" id="GO:0015220">
    <property type="term" value="F:choline transmembrane transporter activity"/>
    <property type="evidence" value="ECO:0007669"/>
    <property type="project" value="TreeGrafter"/>
</dbReference>
<feature type="transmembrane region" description="Helical" evidence="9">
    <location>
        <begin position="6"/>
        <end position="26"/>
    </location>
</feature>
<dbReference type="GO" id="GO:0005886">
    <property type="term" value="C:plasma membrane"/>
    <property type="evidence" value="ECO:0007669"/>
    <property type="project" value="UniProtKB-SubCell"/>
</dbReference>
<protein>
    <submittedName>
        <fullName evidence="10">Multidrug transporter EmrE</fullName>
    </submittedName>
</protein>
<evidence type="ECO:0000256" key="8">
    <source>
        <dbReference type="RuleBase" id="RU003942"/>
    </source>
</evidence>
<keyword evidence="3" id="KW-1003">Cell membrane</keyword>
<evidence type="ECO:0000256" key="9">
    <source>
        <dbReference type="SAM" id="Phobius"/>
    </source>
</evidence>
<dbReference type="FunFam" id="1.10.3730.20:FF:000001">
    <property type="entry name" value="Quaternary ammonium compound resistance transporter SugE"/>
    <property type="match status" value="1"/>
</dbReference>
<dbReference type="SUPFAM" id="SSF103481">
    <property type="entry name" value="Multidrug resistance efflux transporter EmrE"/>
    <property type="match status" value="1"/>
</dbReference>
<reference evidence="10 11" key="1">
    <citation type="submission" date="2017-02" db="EMBL/GenBank/DDBJ databases">
        <authorList>
            <person name="Peterson S.W."/>
        </authorList>
    </citation>
    <scope>NUCLEOTIDE SEQUENCE [LARGE SCALE GENOMIC DNA]</scope>
    <source>
        <strain evidence="10">Psychrobacter_piechaudii</strain>
    </source>
</reference>